<feature type="signal peptide" evidence="1">
    <location>
        <begin position="1"/>
        <end position="21"/>
    </location>
</feature>
<accession>A0A5B1LDI2</accession>
<comment type="caution">
    <text evidence="2">The sequence shown here is derived from an EMBL/GenBank/DDBJ whole genome shotgun (WGS) entry which is preliminary data.</text>
</comment>
<reference evidence="2 3" key="2">
    <citation type="submission" date="2019-09" db="EMBL/GenBank/DDBJ databases">
        <authorList>
            <person name="Jin C."/>
        </authorList>
    </citation>
    <scope>NUCLEOTIDE SEQUENCE [LARGE SCALE GENOMIC DNA]</scope>
    <source>
        <strain evidence="2 3">BN130099</strain>
    </source>
</reference>
<feature type="chain" id="PRO_5039511463" description="DUF11 domain-containing protein" evidence="1">
    <location>
        <begin position="22"/>
        <end position="309"/>
    </location>
</feature>
<evidence type="ECO:0000313" key="3">
    <source>
        <dbReference type="Proteomes" id="UP000325003"/>
    </source>
</evidence>
<dbReference type="EMBL" id="VUJV01000003">
    <property type="protein sequence ID" value="KAA1418793.1"/>
    <property type="molecule type" value="Genomic_DNA"/>
</dbReference>
<dbReference type="PROSITE" id="PS51257">
    <property type="entry name" value="PROKAR_LIPOPROTEIN"/>
    <property type="match status" value="1"/>
</dbReference>
<gene>
    <name evidence="2" type="ORF">F0U44_09895</name>
</gene>
<dbReference type="RefSeq" id="WP_149728133.1">
    <property type="nucleotide sequence ID" value="NZ_VUJV01000003.1"/>
</dbReference>
<keyword evidence="3" id="KW-1185">Reference proteome</keyword>
<name>A0A5B1LDI2_9ACTN</name>
<evidence type="ECO:0008006" key="4">
    <source>
        <dbReference type="Google" id="ProtNLM"/>
    </source>
</evidence>
<sequence length="309" mass="32545">MLTLRRARTSLLALAVFFACALVGLSPPAPASAEVTTGKVIIKGPGSGYSGPGGIVSEVVTAGGTATYQVRVVNFGDEPAQFVVKMKNEFLPATQTLHAGATNITASAVAPTGYLTPIIAPGSYRQLTLKVKTSVLPSQGRTRAEVTLETPGGTYLTFGWLYTMLKPPAHGNTAYQVYAKQGSQAYVGGHQVGQFATAPAVRPTGKAVFSVKFQNDGPSPEQIHGRMNLPSDCFTYTAEHRTEDVTEALTTGTWNTPLLPPGRSATIKITVELTGESCYGAFSLADIQASEWDGSGHNKVQILTPRVAT</sequence>
<evidence type="ECO:0000256" key="1">
    <source>
        <dbReference type="SAM" id="SignalP"/>
    </source>
</evidence>
<dbReference type="AlphaFoldDB" id="A0A5B1LDI2"/>
<evidence type="ECO:0000313" key="2">
    <source>
        <dbReference type="EMBL" id="KAA1418793.1"/>
    </source>
</evidence>
<protein>
    <recommendedName>
        <fullName evidence="4">DUF11 domain-containing protein</fullName>
    </recommendedName>
</protein>
<dbReference type="Proteomes" id="UP000325003">
    <property type="component" value="Unassembled WGS sequence"/>
</dbReference>
<organism evidence="2 3">
    <name type="scientific">Nocardioides humilatus</name>
    <dbReference type="NCBI Taxonomy" id="2607660"/>
    <lineage>
        <taxon>Bacteria</taxon>
        <taxon>Bacillati</taxon>
        <taxon>Actinomycetota</taxon>
        <taxon>Actinomycetes</taxon>
        <taxon>Propionibacteriales</taxon>
        <taxon>Nocardioidaceae</taxon>
        <taxon>Nocardioides</taxon>
    </lineage>
</organism>
<reference evidence="2 3" key="1">
    <citation type="submission" date="2019-09" db="EMBL/GenBank/DDBJ databases">
        <title>Nocardioides panacisoli sp. nov., isolated from the soil of a ginseng field.</title>
        <authorList>
            <person name="Cho C."/>
        </authorList>
    </citation>
    <scope>NUCLEOTIDE SEQUENCE [LARGE SCALE GENOMIC DNA]</scope>
    <source>
        <strain evidence="2 3">BN130099</strain>
    </source>
</reference>
<keyword evidence="1" id="KW-0732">Signal</keyword>
<proteinExistence type="predicted"/>